<reference evidence="2" key="1">
    <citation type="submission" date="2022-11" db="UniProtKB">
        <authorList>
            <consortium name="WormBaseParasite"/>
        </authorList>
    </citation>
    <scope>IDENTIFICATION</scope>
</reference>
<evidence type="ECO:0000313" key="1">
    <source>
        <dbReference type="Proteomes" id="UP000887580"/>
    </source>
</evidence>
<protein>
    <submittedName>
        <fullName evidence="2">CUB domain-containing protein</fullName>
    </submittedName>
</protein>
<sequence>MESENYVDMMYYSYDNIISNGDDKITFGNDYAFANDGKTVKELLLEFRSDGSIQSKAFEVEFVIKHCSCADSLITVPCTGEIHTYLMKSEIDSTDRDFYCGNLECNFTIMLNSTCASPFILLSLSFHPYPAENDTFRVISNNTTICDPYYILQNPCRIPSTNLNIFQTTITSSLVNAQYLTIDLSASNISTYLPTFVINETKPYYFHDPFFTNNGETPYMILIKLSSKLRQRNATIDVFFFNDDYDQYNMEYGFYQDACLTNQIDFRNCFTAITDGVLQCKTNLESVAFVLFDTLPLGKSFLFQVKEGIF</sequence>
<dbReference type="Proteomes" id="UP000887580">
    <property type="component" value="Unplaced"/>
</dbReference>
<name>A0AC35FJX7_9BILA</name>
<dbReference type="WBParaSite" id="PS1159_v2.g18222.t1">
    <property type="protein sequence ID" value="PS1159_v2.g18222.t1"/>
    <property type="gene ID" value="PS1159_v2.g18222"/>
</dbReference>
<evidence type="ECO:0000313" key="2">
    <source>
        <dbReference type="WBParaSite" id="PS1159_v2.g18222.t1"/>
    </source>
</evidence>
<proteinExistence type="predicted"/>
<accession>A0AC35FJX7</accession>
<organism evidence="1 2">
    <name type="scientific">Panagrolaimus sp. PS1159</name>
    <dbReference type="NCBI Taxonomy" id="55785"/>
    <lineage>
        <taxon>Eukaryota</taxon>
        <taxon>Metazoa</taxon>
        <taxon>Ecdysozoa</taxon>
        <taxon>Nematoda</taxon>
        <taxon>Chromadorea</taxon>
        <taxon>Rhabditida</taxon>
        <taxon>Tylenchina</taxon>
        <taxon>Panagrolaimomorpha</taxon>
        <taxon>Panagrolaimoidea</taxon>
        <taxon>Panagrolaimidae</taxon>
        <taxon>Panagrolaimus</taxon>
    </lineage>
</organism>